<evidence type="ECO:0000313" key="2">
    <source>
        <dbReference type="Proteomes" id="UP001629113"/>
    </source>
</evidence>
<reference evidence="1 2" key="1">
    <citation type="submission" date="2024-06" db="EMBL/GenBank/DDBJ databases">
        <title>Complete genome of Phlyctema vagabunda strain 19-DSS-EL-015.</title>
        <authorList>
            <person name="Fiorenzani C."/>
        </authorList>
    </citation>
    <scope>NUCLEOTIDE SEQUENCE [LARGE SCALE GENOMIC DNA]</scope>
    <source>
        <strain evidence="1 2">19-DSS-EL-015</strain>
    </source>
</reference>
<proteinExistence type="predicted"/>
<protein>
    <submittedName>
        <fullName evidence="1">Uncharacterized protein</fullName>
    </submittedName>
</protein>
<comment type="caution">
    <text evidence="1">The sequence shown here is derived from an EMBL/GenBank/DDBJ whole genome shotgun (WGS) entry which is preliminary data.</text>
</comment>
<sequence>MGLPNIEYSFDQAGLGPYAFESFVPNYGTASDAIEPGLLAQDPYSFETFMQHNNIATAPAETGFMNSTSSDIMASTANDMTSSSPYSYNETYLEDFATTSIFSSGMNQNTFGNNQIAPQDMQNLGSITFGFEIQPLALACDLNAVS</sequence>
<dbReference type="EMBL" id="JBFCZG010000006">
    <property type="protein sequence ID" value="KAL3420554.1"/>
    <property type="molecule type" value="Genomic_DNA"/>
</dbReference>
<keyword evidence="2" id="KW-1185">Reference proteome</keyword>
<dbReference type="Proteomes" id="UP001629113">
    <property type="component" value="Unassembled WGS sequence"/>
</dbReference>
<organism evidence="1 2">
    <name type="scientific">Phlyctema vagabunda</name>
    <dbReference type="NCBI Taxonomy" id="108571"/>
    <lineage>
        <taxon>Eukaryota</taxon>
        <taxon>Fungi</taxon>
        <taxon>Dikarya</taxon>
        <taxon>Ascomycota</taxon>
        <taxon>Pezizomycotina</taxon>
        <taxon>Leotiomycetes</taxon>
        <taxon>Helotiales</taxon>
        <taxon>Dermateaceae</taxon>
        <taxon>Phlyctema</taxon>
    </lineage>
</organism>
<name>A0ABR4PB95_9HELO</name>
<gene>
    <name evidence="1" type="ORF">PVAG01_06999</name>
</gene>
<accession>A0ABR4PB95</accession>
<evidence type="ECO:0000313" key="1">
    <source>
        <dbReference type="EMBL" id="KAL3420554.1"/>
    </source>
</evidence>